<evidence type="ECO:0000313" key="2">
    <source>
        <dbReference type="EMBL" id="GAA4636035.1"/>
    </source>
</evidence>
<dbReference type="Pfam" id="PF01636">
    <property type="entry name" value="APH"/>
    <property type="match status" value="1"/>
</dbReference>
<keyword evidence="2" id="KW-0808">Transferase</keyword>
<reference evidence="3" key="1">
    <citation type="journal article" date="2019" name="Int. J. Syst. Evol. Microbiol.">
        <title>The Global Catalogue of Microorganisms (GCM) 10K type strain sequencing project: providing services to taxonomists for standard genome sequencing and annotation.</title>
        <authorList>
            <consortium name="The Broad Institute Genomics Platform"/>
            <consortium name="The Broad Institute Genome Sequencing Center for Infectious Disease"/>
            <person name="Wu L."/>
            <person name="Ma J."/>
        </authorList>
    </citation>
    <scope>NUCLEOTIDE SEQUENCE [LARGE SCALE GENOMIC DNA]</scope>
    <source>
        <strain evidence="3">JCM 17939</strain>
    </source>
</reference>
<dbReference type="PANTHER" id="PTHR21310:SF15">
    <property type="entry name" value="AMINOGLYCOSIDE PHOSPHOTRANSFERASE DOMAIN-CONTAINING PROTEIN"/>
    <property type="match status" value="1"/>
</dbReference>
<proteinExistence type="predicted"/>
<dbReference type="PANTHER" id="PTHR21310">
    <property type="entry name" value="AMINOGLYCOSIDE PHOSPHOTRANSFERASE-RELATED-RELATED"/>
    <property type="match status" value="1"/>
</dbReference>
<dbReference type="SUPFAM" id="SSF56112">
    <property type="entry name" value="Protein kinase-like (PK-like)"/>
    <property type="match status" value="1"/>
</dbReference>
<comment type="caution">
    <text evidence="2">The sequence shown here is derived from an EMBL/GenBank/DDBJ whole genome shotgun (WGS) entry which is preliminary data.</text>
</comment>
<dbReference type="CDD" id="cd05120">
    <property type="entry name" value="APH_ChoK_like"/>
    <property type="match status" value="1"/>
</dbReference>
<dbReference type="Gene3D" id="3.90.1200.10">
    <property type="match status" value="1"/>
</dbReference>
<dbReference type="InterPro" id="IPR016259">
    <property type="entry name" value="Hygromycin-B_Kinase"/>
</dbReference>
<keyword evidence="2" id="KW-0418">Kinase</keyword>
<protein>
    <submittedName>
        <fullName evidence="2">Aminoglycoside 3'-phosphotransferase/choline kinase family protein</fullName>
    </submittedName>
</protein>
<name>A0ABP8UN83_9ACTN</name>
<gene>
    <name evidence="2" type="ORF">GCM10023196_084110</name>
</gene>
<accession>A0ABP8UN83</accession>
<dbReference type="GO" id="GO:0016301">
    <property type="term" value="F:kinase activity"/>
    <property type="evidence" value="ECO:0007669"/>
    <property type="project" value="UniProtKB-KW"/>
</dbReference>
<dbReference type="EMBL" id="BAABHK010000016">
    <property type="protein sequence ID" value="GAA4636035.1"/>
    <property type="molecule type" value="Genomic_DNA"/>
</dbReference>
<dbReference type="PIRSF" id="PIRSF000707">
    <property type="entry name" value="Hygromycin-B_kinase"/>
    <property type="match status" value="1"/>
</dbReference>
<keyword evidence="3" id="KW-1185">Reference proteome</keyword>
<evidence type="ECO:0000259" key="1">
    <source>
        <dbReference type="Pfam" id="PF01636"/>
    </source>
</evidence>
<dbReference type="InterPro" id="IPR051678">
    <property type="entry name" value="AGP_Transferase"/>
</dbReference>
<dbReference type="InterPro" id="IPR002575">
    <property type="entry name" value="Aminoglycoside_PTrfase"/>
</dbReference>
<dbReference type="Proteomes" id="UP001501442">
    <property type="component" value="Unassembled WGS sequence"/>
</dbReference>
<sequence>MLSDSLPVVGTEAQFAAVRRDEGRLRPGVLALCRRLGRRDVEVTRFPDGSLPVYAVGDRYVLKLYPPIDQERWKTEDRVLRTIDGRLPVPTPRVEESGEFGDWRYVLMTRLRGEPLTEVWPRTSERDRDRLAEQLGTALAALHEIRVPALGPPDWRRFLADQRDDCVERQRARGLDPRWVAQIPGFLDSVALPPSSPVLLHTEVMREHLLVVPGPDGGWSLSGLYDFEPAMMGDREYEFVSVGLFVSRGDARFLRRLLTAYGYGDRLDAALQRRLLAYTLLHRYSDLSWYLEELPDPPVPTLDALAARWWSLDTS</sequence>
<evidence type="ECO:0000313" key="3">
    <source>
        <dbReference type="Proteomes" id="UP001501442"/>
    </source>
</evidence>
<organism evidence="2 3">
    <name type="scientific">Actinoallomurus vinaceus</name>
    <dbReference type="NCBI Taxonomy" id="1080074"/>
    <lineage>
        <taxon>Bacteria</taxon>
        <taxon>Bacillati</taxon>
        <taxon>Actinomycetota</taxon>
        <taxon>Actinomycetes</taxon>
        <taxon>Streptosporangiales</taxon>
        <taxon>Thermomonosporaceae</taxon>
        <taxon>Actinoallomurus</taxon>
    </lineage>
</organism>
<feature type="domain" description="Aminoglycoside phosphotransferase" evidence="1">
    <location>
        <begin position="43"/>
        <end position="265"/>
    </location>
</feature>
<dbReference type="InterPro" id="IPR011009">
    <property type="entry name" value="Kinase-like_dom_sf"/>
</dbReference>
<dbReference type="RefSeq" id="WP_345439012.1">
    <property type="nucleotide sequence ID" value="NZ_BAABHK010000016.1"/>
</dbReference>